<accession>D9WJ97</accession>
<dbReference type="Proteomes" id="UP000003963">
    <property type="component" value="Unassembled WGS sequence"/>
</dbReference>
<dbReference type="InterPro" id="IPR011992">
    <property type="entry name" value="EF-hand-dom_pair"/>
</dbReference>
<keyword evidence="1" id="KW-0677">Repeat</keyword>
<dbReference type="CDD" id="cd00051">
    <property type="entry name" value="EFh"/>
    <property type="match status" value="1"/>
</dbReference>
<dbReference type="AlphaFoldDB" id="D9WJ97"/>
<dbReference type="Pfam" id="PF13499">
    <property type="entry name" value="EF-hand_7"/>
    <property type="match status" value="1"/>
</dbReference>
<evidence type="ECO:0000313" key="6">
    <source>
        <dbReference type="Proteomes" id="UP000003963"/>
    </source>
</evidence>
<keyword evidence="2" id="KW-0106">Calcium</keyword>
<dbReference type="GO" id="GO:0005509">
    <property type="term" value="F:calcium ion binding"/>
    <property type="evidence" value="ECO:0007669"/>
    <property type="project" value="InterPro"/>
</dbReference>
<feature type="domain" description="EF-hand" evidence="4">
    <location>
        <begin position="76"/>
        <end position="111"/>
    </location>
</feature>
<dbReference type="PROSITE" id="PS00018">
    <property type="entry name" value="EF_HAND_1"/>
    <property type="match status" value="2"/>
</dbReference>
<dbReference type="PROSITE" id="PS50222">
    <property type="entry name" value="EF_HAND_2"/>
    <property type="match status" value="2"/>
</dbReference>
<organism evidence="5 6">
    <name type="scientific">Streptomyces himastatinicus ATCC 53653</name>
    <dbReference type="NCBI Taxonomy" id="457427"/>
    <lineage>
        <taxon>Bacteria</taxon>
        <taxon>Bacillati</taxon>
        <taxon>Actinomycetota</taxon>
        <taxon>Actinomycetes</taxon>
        <taxon>Kitasatosporales</taxon>
        <taxon>Streptomycetaceae</taxon>
        <taxon>Streptomyces</taxon>
        <taxon>Streptomyces violaceusniger group</taxon>
    </lineage>
</organism>
<reference evidence="5 6" key="1">
    <citation type="submission" date="2009-02" db="EMBL/GenBank/DDBJ databases">
        <title>Annotation of Streptomyces hygroscopicus strain ATCC 53653.</title>
        <authorList>
            <consortium name="The Broad Institute Genome Sequencing Platform"/>
            <consortium name="Broad Institute Microbial Sequencing Center"/>
            <person name="Fischbach M."/>
            <person name="Godfrey P."/>
            <person name="Ward D."/>
            <person name="Young S."/>
            <person name="Zeng Q."/>
            <person name="Koehrsen M."/>
            <person name="Alvarado L."/>
            <person name="Berlin A.M."/>
            <person name="Bochicchio J."/>
            <person name="Borenstein D."/>
            <person name="Chapman S.B."/>
            <person name="Chen Z."/>
            <person name="Engels R."/>
            <person name="Freedman E."/>
            <person name="Gellesch M."/>
            <person name="Goldberg J."/>
            <person name="Griggs A."/>
            <person name="Gujja S."/>
            <person name="Heilman E.R."/>
            <person name="Heiman D.I."/>
            <person name="Hepburn T.A."/>
            <person name="Howarth C."/>
            <person name="Jen D."/>
            <person name="Larson L."/>
            <person name="Lewis B."/>
            <person name="Mehta T."/>
            <person name="Park D."/>
            <person name="Pearson M."/>
            <person name="Richards J."/>
            <person name="Roberts A."/>
            <person name="Saif S."/>
            <person name="Shea T.D."/>
            <person name="Shenoy N."/>
            <person name="Sisk P."/>
            <person name="Stolte C."/>
            <person name="Sykes S.N."/>
            <person name="Thomson T."/>
            <person name="Walk T."/>
            <person name="White J."/>
            <person name="Yandava C."/>
            <person name="Straight P."/>
            <person name="Clardy J."/>
            <person name="Hung D."/>
            <person name="Kolter R."/>
            <person name="Mekalanos J."/>
            <person name="Walker S."/>
            <person name="Walsh C.T."/>
            <person name="Wieland-Brown L.C."/>
            <person name="Haas B."/>
            <person name="Nusbaum C."/>
            <person name="Birren B."/>
        </authorList>
    </citation>
    <scope>NUCLEOTIDE SEQUENCE [LARGE SCALE GENOMIC DNA]</scope>
    <source>
        <strain evidence="5 6">ATCC 53653</strain>
    </source>
</reference>
<feature type="region of interest" description="Disordered" evidence="3">
    <location>
        <begin position="1"/>
        <end position="63"/>
    </location>
</feature>
<name>D9WJ97_9ACTN</name>
<sequence length="144" mass="15459">MAAEVDQSLPAGRRAHGRDHVGTGPSAHRRAGSVGGSLNHHPGRVRLGGVGSARRATDSLGPSAKITEGRKHMADIMETAARKVFERYDVDGDGLVTADEYRKVVAELEGSEITESQAQELIDSLDTNGDRQMSFEEFWAAMNG</sequence>
<dbReference type="InterPro" id="IPR018247">
    <property type="entry name" value="EF_Hand_1_Ca_BS"/>
</dbReference>
<dbReference type="InterPro" id="IPR050145">
    <property type="entry name" value="Centrin_CML-like"/>
</dbReference>
<proteinExistence type="predicted"/>
<dbReference type="STRING" id="457427.SSOG_08908"/>
<evidence type="ECO:0000313" key="5">
    <source>
        <dbReference type="EMBL" id="EFL29194.1"/>
    </source>
</evidence>
<evidence type="ECO:0000259" key="4">
    <source>
        <dbReference type="PROSITE" id="PS50222"/>
    </source>
</evidence>
<keyword evidence="6" id="KW-1185">Reference proteome</keyword>
<evidence type="ECO:0000256" key="2">
    <source>
        <dbReference type="ARBA" id="ARBA00022837"/>
    </source>
</evidence>
<gene>
    <name evidence="5" type="ORF">SSOG_08908</name>
</gene>
<dbReference type="EMBL" id="GG657754">
    <property type="protein sequence ID" value="EFL29194.1"/>
    <property type="molecule type" value="Genomic_DNA"/>
</dbReference>
<dbReference type="Gene3D" id="1.10.238.10">
    <property type="entry name" value="EF-hand"/>
    <property type="match status" value="1"/>
</dbReference>
<evidence type="ECO:0000256" key="1">
    <source>
        <dbReference type="ARBA" id="ARBA00022737"/>
    </source>
</evidence>
<dbReference type="HOGENOM" id="CLU_1795386_0_0_11"/>
<protein>
    <submittedName>
        <fullName evidence="5">Putative calcium-binding protein</fullName>
    </submittedName>
</protein>
<feature type="domain" description="EF-hand" evidence="4">
    <location>
        <begin position="113"/>
        <end position="144"/>
    </location>
</feature>
<dbReference type="SMART" id="SM00054">
    <property type="entry name" value="EFh"/>
    <property type="match status" value="2"/>
</dbReference>
<dbReference type="InterPro" id="IPR002048">
    <property type="entry name" value="EF_hand_dom"/>
</dbReference>
<evidence type="ECO:0000256" key="3">
    <source>
        <dbReference type="SAM" id="MobiDB-lite"/>
    </source>
</evidence>
<dbReference type="PANTHER" id="PTHR23050">
    <property type="entry name" value="CALCIUM BINDING PROTEIN"/>
    <property type="match status" value="1"/>
</dbReference>
<dbReference type="SUPFAM" id="SSF47473">
    <property type="entry name" value="EF-hand"/>
    <property type="match status" value="1"/>
</dbReference>